<gene>
    <name evidence="2" type="ORF">BRYFOR_05471</name>
</gene>
<evidence type="ECO:0000313" key="3">
    <source>
        <dbReference type="Proteomes" id="UP000005561"/>
    </source>
</evidence>
<comment type="caution">
    <text evidence="2">The sequence shown here is derived from an EMBL/GenBank/DDBJ whole genome shotgun (WGS) entry which is preliminary data.</text>
</comment>
<proteinExistence type="predicted"/>
<keyword evidence="1" id="KW-0732">Signal</keyword>
<reference evidence="2" key="1">
    <citation type="submission" date="2009-07" db="EMBL/GenBank/DDBJ databases">
        <authorList>
            <person name="Weinstock G."/>
            <person name="Sodergren E."/>
            <person name="Clifton S."/>
            <person name="Fulton L."/>
            <person name="Fulton B."/>
            <person name="Courtney L."/>
            <person name="Fronick C."/>
            <person name="Harrison M."/>
            <person name="Strong C."/>
            <person name="Farmer C."/>
            <person name="Delahaunty K."/>
            <person name="Markovic C."/>
            <person name="Hall O."/>
            <person name="Minx P."/>
            <person name="Tomlinson C."/>
            <person name="Mitreva M."/>
            <person name="Nelson J."/>
            <person name="Hou S."/>
            <person name="Wollam A."/>
            <person name="Pepin K.H."/>
            <person name="Johnson M."/>
            <person name="Bhonagiri V."/>
            <person name="Nash W.E."/>
            <person name="Warren W."/>
            <person name="Chinwalla A."/>
            <person name="Mardis E.R."/>
            <person name="Wilson R.K."/>
        </authorList>
    </citation>
    <scope>NUCLEOTIDE SEQUENCE [LARGE SCALE GENOMIC DNA]</scope>
    <source>
        <strain evidence="2">DSM 14469</strain>
    </source>
</reference>
<protein>
    <recommendedName>
        <fullName evidence="4">Alternate signal-mediated exported protein, CPF_0494 family</fullName>
    </recommendedName>
</protein>
<feature type="chain" id="PRO_5039096180" description="Alternate signal-mediated exported protein, CPF_0494 family" evidence="1">
    <location>
        <begin position="20"/>
        <end position="167"/>
    </location>
</feature>
<dbReference type="STRING" id="168384.SAMN05660368_02255"/>
<keyword evidence="3" id="KW-1185">Reference proteome</keyword>
<evidence type="ECO:0008006" key="4">
    <source>
        <dbReference type="Google" id="ProtNLM"/>
    </source>
</evidence>
<evidence type="ECO:0000256" key="1">
    <source>
        <dbReference type="SAM" id="SignalP"/>
    </source>
</evidence>
<accession>C6LA29</accession>
<dbReference type="RefSeq" id="WP_006860271.1">
    <property type="nucleotide sequence ID" value="NZ_ACCL02000002.1"/>
</dbReference>
<organism evidence="2 3">
    <name type="scientific">Marvinbryantia formatexigens DSM 14469</name>
    <dbReference type="NCBI Taxonomy" id="478749"/>
    <lineage>
        <taxon>Bacteria</taxon>
        <taxon>Bacillati</taxon>
        <taxon>Bacillota</taxon>
        <taxon>Clostridia</taxon>
        <taxon>Lachnospirales</taxon>
        <taxon>Lachnospiraceae</taxon>
        <taxon>Marvinbryantia</taxon>
    </lineage>
</organism>
<dbReference type="EMBL" id="ACCL02000002">
    <property type="protein sequence ID" value="EET62436.1"/>
    <property type="molecule type" value="Genomic_DNA"/>
</dbReference>
<dbReference type="AlphaFoldDB" id="C6LA29"/>
<name>C6LA29_9FIRM</name>
<dbReference type="OrthoDB" id="1647762at2"/>
<feature type="signal peptide" evidence="1">
    <location>
        <begin position="1"/>
        <end position="19"/>
    </location>
</feature>
<dbReference type="Proteomes" id="UP000005561">
    <property type="component" value="Unassembled WGS sequence"/>
</dbReference>
<dbReference type="eggNOG" id="ENOG503327C">
    <property type="taxonomic scope" value="Bacteria"/>
</dbReference>
<evidence type="ECO:0000313" key="2">
    <source>
        <dbReference type="EMBL" id="EET62436.1"/>
    </source>
</evidence>
<sequence length="167" mass="18318">MKKKSVLAAAALLLTLTCAGIGYTSAYLISDDAENNVFDVSEIDIDIPEIFIPPEETEPGTVITKKPCIRNNSDTDCYVRAGIEFTDGGDEICQPLQINDGWVRKDDGYYYWTGKLSPGGQTGYLFDSVTIRSDISAEDIVPFDVLVYAEAVQAGDLTQEEAWADMK</sequence>